<sequence>MAEQGGYIIVTPTCAPHLEDPSKMVAILCRRFSRSFLPRQPQRSRENHRALFPLPNRHFCKPCDFPASKTTPPRSPQHQTSPLSRVPSTANIYQRRLPLASPPAPNRSFTTTATAAMASSSDQDYMAFLNKANEDPAAGVAAGAGADGGAQKHHTFRATEDGVEVPEPVARLCGRHGGDDGVYYVSDADEPFKAVALAWDEAGRGLPDEEEFAELIRHWDPKNADVQIMDPADWDPNGQYGEVVDAVREAGQGNDVRVYRVGREGVKSEYWVVTTEGKGKEAKLVGAKALAVES</sequence>
<comment type="caution">
    <text evidence="1">The sequence shown here is derived from an EMBL/GenBank/DDBJ whole genome shotgun (WGS) entry which is preliminary data.</text>
</comment>
<evidence type="ECO:0000313" key="2">
    <source>
        <dbReference type="Proteomes" id="UP000724584"/>
    </source>
</evidence>
<dbReference type="Proteomes" id="UP000724584">
    <property type="component" value="Unassembled WGS sequence"/>
</dbReference>
<protein>
    <submittedName>
        <fullName evidence="1">Uncharacterized protein</fullName>
    </submittedName>
</protein>
<proteinExistence type="predicted"/>
<name>A0ACB7NXA7_9PEZI</name>
<organism evidence="1 2">
    <name type="scientific">Chaetomium tenue</name>
    <dbReference type="NCBI Taxonomy" id="1854479"/>
    <lineage>
        <taxon>Eukaryota</taxon>
        <taxon>Fungi</taxon>
        <taxon>Dikarya</taxon>
        <taxon>Ascomycota</taxon>
        <taxon>Pezizomycotina</taxon>
        <taxon>Sordariomycetes</taxon>
        <taxon>Sordariomycetidae</taxon>
        <taxon>Sordariales</taxon>
        <taxon>Chaetomiaceae</taxon>
        <taxon>Chaetomium</taxon>
    </lineage>
</organism>
<evidence type="ECO:0000313" key="1">
    <source>
        <dbReference type="EMBL" id="KAH6623013.1"/>
    </source>
</evidence>
<reference evidence="1 2" key="1">
    <citation type="journal article" date="2021" name="Nat. Commun.">
        <title>Genetic determinants of endophytism in the Arabidopsis root mycobiome.</title>
        <authorList>
            <person name="Mesny F."/>
            <person name="Miyauchi S."/>
            <person name="Thiergart T."/>
            <person name="Pickel B."/>
            <person name="Atanasova L."/>
            <person name="Karlsson M."/>
            <person name="Huettel B."/>
            <person name="Barry K.W."/>
            <person name="Haridas S."/>
            <person name="Chen C."/>
            <person name="Bauer D."/>
            <person name="Andreopoulos W."/>
            <person name="Pangilinan J."/>
            <person name="LaButti K."/>
            <person name="Riley R."/>
            <person name="Lipzen A."/>
            <person name="Clum A."/>
            <person name="Drula E."/>
            <person name="Henrissat B."/>
            <person name="Kohler A."/>
            <person name="Grigoriev I.V."/>
            <person name="Martin F.M."/>
            <person name="Hacquard S."/>
        </authorList>
    </citation>
    <scope>NUCLEOTIDE SEQUENCE [LARGE SCALE GENOMIC DNA]</scope>
    <source>
        <strain evidence="1 2">MPI-SDFR-AT-0079</strain>
    </source>
</reference>
<dbReference type="EMBL" id="JAGIZQ010000006">
    <property type="protein sequence ID" value="KAH6623013.1"/>
    <property type="molecule type" value="Genomic_DNA"/>
</dbReference>
<keyword evidence="2" id="KW-1185">Reference proteome</keyword>
<gene>
    <name evidence="1" type="ORF">F5144DRAFT_582129</name>
</gene>
<accession>A0ACB7NXA7</accession>